<evidence type="ECO:0000259" key="3">
    <source>
        <dbReference type="PROSITE" id="PS50206"/>
    </source>
</evidence>
<accession>A0A5J6V511</accession>
<dbReference type="Gene3D" id="3.40.250.10">
    <property type="entry name" value="Rhodanese-like domain"/>
    <property type="match status" value="2"/>
</dbReference>
<dbReference type="Pfam" id="PF00581">
    <property type="entry name" value="Rhodanese"/>
    <property type="match status" value="2"/>
</dbReference>
<dbReference type="CDD" id="cd01448">
    <property type="entry name" value="TST_Repeat_1"/>
    <property type="match status" value="1"/>
</dbReference>
<dbReference type="PROSITE" id="PS50206">
    <property type="entry name" value="RHODANESE_3"/>
    <property type="match status" value="2"/>
</dbReference>
<protein>
    <submittedName>
        <fullName evidence="4">Sulfurtransferase</fullName>
    </submittedName>
</protein>
<dbReference type="RefSeq" id="WP_158061251.1">
    <property type="nucleotide sequence ID" value="NZ_CP044427.1"/>
</dbReference>
<dbReference type="SMART" id="SM00450">
    <property type="entry name" value="RHOD"/>
    <property type="match status" value="2"/>
</dbReference>
<keyword evidence="2" id="KW-0677">Repeat</keyword>
<sequence>MSSSPSPHAPSDPSRGLGALLSPAELQALLVGPEQERPTLVDVRWVLGAGTEANRAAYLEGHVPRAVFLDLETALSDPVREDGQGGRHPMPSRERVQSALRAAGVRQDGAVVFYDGGRSLGAARAWWVASYYGVQAAVLDGGLAAWRSAGLPEVEGEVEAEEGDIELVTGGRELLDAAGVQAHLHAGGQLIDARPADRYRGQNETIDPVAGHIPGALSLPALSLVPDGPFVDSEGLVQRLTEAGGATDRPTAVYCGSGVQAAHLALALEAHGVGPRPAVYVGSWSDWISDPSRPVATD</sequence>
<dbReference type="InterPro" id="IPR036873">
    <property type="entry name" value="Rhodanese-like_dom_sf"/>
</dbReference>
<dbReference type="InterPro" id="IPR001763">
    <property type="entry name" value="Rhodanese-like_dom"/>
</dbReference>
<dbReference type="AlphaFoldDB" id="A0A5J6V511"/>
<reference evidence="4 5" key="1">
    <citation type="submission" date="2019-09" db="EMBL/GenBank/DDBJ databases">
        <title>Serinicoccus pratensis sp. nov., isolated from meadow soil.</title>
        <authorList>
            <person name="Zhang W."/>
        </authorList>
    </citation>
    <scope>NUCLEOTIDE SEQUENCE [LARGE SCALE GENOMIC DNA]</scope>
    <source>
        <strain evidence="4 5">W204</strain>
    </source>
</reference>
<dbReference type="EMBL" id="CP044427">
    <property type="protein sequence ID" value="QFG68865.1"/>
    <property type="molecule type" value="Genomic_DNA"/>
</dbReference>
<name>A0A5J6V511_9MICO</name>
<evidence type="ECO:0000313" key="4">
    <source>
        <dbReference type="EMBL" id="QFG68865.1"/>
    </source>
</evidence>
<gene>
    <name evidence="4" type="ORF">FY030_09280</name>
</gene>
<dbReference type="SUPFAM" id="SSF52821">
    <property type="entry name" value="Rhodanese/Cell cycle control phosphatase"/>
    <property type="match status" value="2"/>
</dbReference>
<keyword evidence="1 4" id="KW-0808">Transferase</keyword>
<evidence type="ECO:0000256" key="2">
    <source>
        <dbReference type="ARBA" id="ARBA00022737"/>
    </source>
</evidence>
<dbReference type="OrthoDB" id="9770030at2"/>
<feature type="domain" description="Rhodanese" evidence="3">
    <location>
        <begin position="34"/>
        <end position="155"/>
    </location>
</feature>
<proteinExistence type="predicted"/>
<feature type="domain" description="Rhodanese" evidence="3">
    <location>
        <begin position="184"/>
        <end position="296"/>
    </location>
</feature>
<dbReference type="InterPro" id="IPR045078">
    <property type="entry name" value="TST/MPST-like"/>
</dbReference>
<dbReference type="KEGG" id="serw:FY030_09280"/>
<organism evidence="4 5">
    <name type="scientific">Ornithinimicrobium pratense</name>
    <dbReference type="NCBI Taxonomy" id="2593973"/>
    <lineage>
        <taxon>Bacteria</taxon>
        <taxon>Bacillati</taxon>
        <taxon>Actinomycetota</taxon>
        <taxon>Actinomycetes</taxon>
        <taxon>Micrococcales</taxon>
        <taxon>Ornithinimicrobiaceae</taxon>
        <taxon>Ornithinimicrobium</taxon>
    </lineage>
</organism>
<evidence type="ECO:0000313" key="5">
    <source>
        <dbReference type="Proteomes" id="UP000326546"/>
    </source>
</evidence>
<dbReference type="Proteomes" id="UP000326546">
    <property type="component" value="Chromosome"/>
</dbReference>
<keyword evidence="5" id="KW-1185">Reference proteome</keyword>
<evidence type="ECO:0000256" key="1">
    <source>
        <dbReference type="ARBA" id="ARBA00022679"/>
    </source>
</evidence>
<dbReference type="PANTHER" id="PTHR11364:SF27">
    <property type="entry name" value="SULFURTRANSFERASE"/>
    <property type="match status" value="1"/>
</dbReference>
<dbReference type="PANTHER" id="PTHR11364">
    <property type="entry name" value="THIOSULFATE SULFERTANSFERASE"/>
    <property type="match status" value="1"/>
</dbReference>
<dbReference type="GO" id="GO:0004792">
    <property type="term" value="F:thiosulfate-cyanide sulfurtransferase activity"/>
    <property type="evidence" value="ECO:0007669"/>
    <property type="project" value="TreeGrafter"/>
</dbReference>